<comment type="catalytic activity">
    <reaction evidence="6">
        <text>a 2'-deoxyadenosine in DNA + S-adenosyl-L-methionine = an N(6)-methyl-2'-deoxyadenosine in DNA + S-adenosyl-L-homocysteine + H(+)</text>
        <dbReference type="Rhea" id="RHEA:15197"/>
        <dbReference type="Rhea" id="RHEA-COMP:12418"/>
        <dbReference type="Rhea" id="RHEA-COMP:12419"/>
        <dbReference type="ChEBI" id="CHEBI:15378"/>
        <dbReference type="ChEBI" id="CHEBI:57856"/>
        <dbReference type="ChEBI" id="CHEBI:59789"/>
        <dbReference type="ChEBI" id="CHEBI:90615"/>
        <dbReference type="ChEBI" id="CHEBI:90616"/>
        <dbReference type="EC" id="2.1.1.72"/>
    </reaction>
</comment>
<dbReference type="RefSeq" id="WP_081947185.1">
    <property type="nucleotide sequence ID" value="NZ_CP008887.1"/>
</dbReference>
<evidence type="ECO:0000313" key="10">
    <source>
        <dbReference type="Proteomes" id="UP000029980"/>
    </source>
</evidence>
<dbReference type="GO" id="GO:0009007">
    <property type="term" value="F:site-specific DNA-methyltransferase (adenine-specific) activity"/>
    <property type="evidence" value="ECO:0007669"/>
    <property type="project" value="UniProtKB-EC"/>
</dbReference>
<dbReference type="InterPro" id="IPR002052">
    <property type="entry name" value="DNA_methylase_N6_adenine_CS"/>
</dbReference>
<comment type="similarity">
    <text evidence="1">Belongs to the N(4)/N(6)-methyltransferase family.</text>
</comment>
<evidence type="ECO:0000313" key="9">
    <source>
        <dbReference type="EMBL" id="AIU69255.1"/>
    </source>
</evidence>
<evidence type="ECO:0000256" key="1">
    <source>
        <dbReference type="ARBA" id="ARBA00006594"/>
    </source>
</evidence>
<dbReference type="GO" id="GO:0006304">
    <property type="term" value="P:DNA modification"/>
    <property type="evidence" value="ECO:0007669"/>
    <property type="project" value="InterPro"/>
</dbReference>
<evidence type="ECO:0000259" key="8">
    <source>
        <dbReference type="Pfam" id="PF22837"/>
    </source>
</evidence>
<gene>
    <name evidence="9" type="ORF">TEU_02250</name>
</gene>
<evidence type="ECO:0000256" key="6">
    <source>
        <dbReference type="ARBA" id="ARBA00047942"/>
    </source>
</evidence>
<evidence type="ECO:0000256" key="3">
    <source>
        <dbReference type="ARBA" id="ARBA00022603"/>
    </source>
</evidence>
<dbReference type="EMBL" id="CP008887">
    <property type="protein sequence ID" value="AIU69255.1"/>
    <property type="molecule type" value="Genomic_DNA"/>
</dbReference>
<dbReference type="InterPro" id="IPR054520">
    <property type="entry name" value="M_Eco57I_C"/>
</dbReference>
<dbReference type="Gene3D" id="3.40.50.150">
    <property type="entry name" value="Vaccinia Virus protein VP39"/>
    <property type="match status" value="1"/>
</dbReference>
<evidence type="ECO:0000256" key="2">
    <source>
        <dbReference type="ARBA" id="ARBA00011900"/>
    </source>
</evidence>
<dbReference type="OrthoDB" id="45790at2157"/>
<evidence type="ECO:0000259" key="7">
    <source>
        <dbReference type="Pfam" id="PF07669"/>
    </source>
</evidence>
<keyword evidence="5" id="KW-0949">S-adenosyl-L-methionine</keyword>
<dbReference type="Pfam" id="PF22837">
    <property type="entry name" value="M_Eco57I_C"/>
    <property type="match status" value="1"/>
</dbReference>
<dbReference type="InterPro" id="IPR011639">
    <property type="entry name" value="MethylTrfase_TaqI-like_dom"/>
</dbReference>
<dbReference type="GeneID" id="25152254"/>
<dbReference type="GO" id="GO:0032259">
    <property type="term" value="P:methylation"/>
    <property type="evidence" value="ECO:0007669"/>
    <property type="project" value="UniProtKB-KW"/>
</dbReference>
<dbReference type="SUPFAM" id="SSF53335">
    <property type="entry name" value="S-adenosyl-L-methionine-dependent methyltransferases"/>
    <property type="match status" value="1"/>
</dbReference>
<protein>
    <recommendedName>
        <fullName evidence="2">site-specific DNA-methyltransferase (adenine-specific)</fullName>
        <ecNumber evidence="2">2.1.1.72</ecNumber>
    </recommendedName>
</protein>
<evidence type="ECO:0000256" key="5">
    <source>
        <dbReference type="ARBA" id="ARBA00022691"/>
    </source>
</evidence>
<proteinExistence type="inferred from homology"/>
<keyword evidence="4" id="KW-0808">Transferase</keyword>
<dbReference type="InterPro" id="IPR029063">
    <property type="entry name" value="SAM-dependent_MTases_sf"/>
</dbReference>
<feature type="domain" description="Type II methyltransferase M.Eco57I C-terminal" evidence="8">
    <location>
        <begin position="1088"/>
        <end position="1242"/>
    </location>
</feature>
<sequence>MVRDKAEKIKAVLEGLEKETKTEEAIKTFREIFTKFWGFSYRDEDIEREYLDNFVDGNTGVLKVIAITEPEEGAEFFVIYGETWSDTVRYRQRLIKRLLEFTGSLGLDFANFILILDIKKSAGGPRKFWKLIVPLYQRHLESAKLNIYTIDPEDKKLRTLAWNLARVSEEIEKKRKVLPASEIRALINEHMLVQPLTEQFFEDYKEYYLKLKDWIKASYGDALRKACPPDYLSTVDESAKVPQEKAEDIFVERAAKTFAHTFFNRLMFVYFLQKKGWIVDRATLRKELREKVDVKNFVRWLLEQHEEYGGNFYGDYLRVLFLYAMNTPRRDWARLKTPEVKETLSKIPSPTVRDVFLYGVPYFNGGLFSPVKMEGVNLDEIITEIDDNLLRRIIVDFFEGYNFTVTEETPYEVEVAVDPAMLGKIYESLIAEEEKAGEEEERRASGIFYTPRAEVDFMCRMAVYQYLRRNTGVGEELIRGFVFTPAHEWKPGKLSWGEIEELERALNEVKVVDPAAGSGAFLVGMYHLLIELHEKLTEDSRATYKKKLEIIRDNIYGVDIKEWAIRVAKLRLWLALIEEEERIPNEPILPNLETKLAVGDSLAPPHFVLKLGGRKRVIEIPLAKFREGLKLLGARRGASEAIVAYKGLVRKYYMGEKIDGKPVTLRDIEKAKWGVLQEFLEMALQEELKAKEKKEIKLLLEAVKKEDFSALEKPPFIWELDFPDVMLEKKGFDIVIANPPYVRQEKIYPEYYDLAEFQMLPKKEQNRLKKEYKNRIKTHMETIIKEKFKHEMKLPGRSDLYAYFFVQGVNLLNPKGALVFITSNSWLDVDFGKALQEFFLRFTHLKAVIDYTRRSFEQADVNTVITVLTRKPKELFNTVGEECVNFILLKRGFEGIESGVAEKLLECYAGKVKGVEVFGGEVYSYEDDDVRVRSVKAVELARMGGFEVGKRNPLLGTYNIFGEYGGMKWGGILIRAPRIFYVILEKGKGKLVRLGDIAEVTRGFTTGANEFFYLEPIKNPIEWPVCPICGRVHRPEEGLVAVKNKAGWEGYIEEEFLRPVIISPREIRKPLIYEQELKMVAFICNESKDSLKDHQKLHALNYIQWGEQRGYPQRSTLKSRKPWYGLVPHKTPDVLWPMIHNDRLIVGILQSRNIVVDHNLFEITADEKNASLALFASLFATYQALIRELIGRSNLGEGALKTEGVDIQKLIVFKPEALAGFTEQLKQVFERLKDYEIKSIFEELGLPKPNRDLSNINPEDVSLDRVLPDRRELDRVIFEALGLTEEEQLEVYRAVVELVKARLVKARTFSKKGRG</sequence>
<dbReference type="Proteomes" id="UP000029980">
    <property type="component" value="Chromosome"/>
</dbReference>
<dbReference type="HOGENOM" id="CLU_002539_1_1_2"/>
<keyword evidence="3" id="KW-0489">Methyltransferase</keyword>
<dbReference type="InterPro" id="IPR050953">
    <property type="entry name" value="N4_N6_ade-DNA_methylase"/>
</dbReference>
<dbReference type="STRING" id="1505907.TEU_02250"/>
<feature type="domain" description="Type II methyltransferase M.TaqI-like" evidence="7">
    <location>
        <begin position="554"/>
        <end position="852"/>
    </location>
</feature>
<dbReference type="PANTHER" id="PTHR33841:SF5">
    <property type="entry name" value="DNA METHYLASE (MODIFICATION METHYLASE) (METHYLTRANSFERASE)-RELATED"/>
    <property type="match status" value="1"/>
</dbReference>
<name>A0A097QS01_9EURY</name>
<accession>A0A097QS01</accession>
<dbReference type="GO" id="GO:0003676">
    <property type="term" value="F:nucleic acid binding"/>
    <property type="evidence" value="ECO:0007669"/>
    <property type="project" value="InterPro"/>
</dbReference>
<dbReference type="PRINTS" id="PR00507">
    <property type="entry name" value="N12N6MTFRASE"/>
</dbReference>
<dbReference type="PROSITE" id="PS00092">
    <property type="entry name" value="N6_MTASE"/>
    <property type="match status" value="1"/>
</dbReference>
<reference evidence="9 10" key="1">
    <citation type="journal article" date="2015" name="Int. J. Syst. Evol. Microbiol.">
        <title>Thermococcus eurythermalis sp. nov., a conditional piezophilic hyperthermophilic archaeon with a wide temperature range isolated from an oil-immersed chimney in the Guaymas Basin.</title>
        <authorList>
            <person name="Zhao W."/>
            <person name="Zeng X."/>
            <person name="Xiao X."/>
        </authorList>
    </citation>
    <scope>NUCLEOTIDE SEQUENCE [LARGE SCALE GENOMIC DNA]</scope>
    <source>
        <strain evidence="9 10">A501</strain>
    </source>
</reference>
<dbReference type="EC" id="2.1.1.72" evidence="2"/>
<dbReference type="PANTHER" id="PTHR33841">
    <property type="entry name" value="DNA METHYLTRANSFERASE YEEA-RELATED"/>
    <property type="match status" value="1"/>
</dbReference>
<evidence type="ECO:0000256" key="4">
    <source>
        <dbReference type="ARBA" id="ARBA00022679"/>
    </source>
</evidence>
<organism evidence="9 10">
    <name type="scientific">Thermococcus eurythermalis</name>
    <dbReference type="NCBI Taxonomy" id="1505907"/>
    <lineage>
        <taxon>Archaea</taxon>
        <taxon>Methanobacteriati</taxon>
        <taxon>Methanobacteriota</taxon>
        <taxon>Thermococci</taxon>
        <taxon>Thermococcales</taxon>
        <taxon>Thermococcaceae</taxon>
        <taxon>Thermococcus</taxon>
    </lineage>
</organism>
<dbReference type="Pfam" id="PF07669">
    <property type="entry name" value="Eco57I"/>
    <property type="match status" value="1"/>
</dbReference>
<dbReference type="KEGG" id="teu:TEU_02250"/>
<keyword evidence="10" id="KW-1185">Reference proteome</keyword>